<gene>
    <name evidence="2" type="ORF">QWY14_11485</name>
</gene>
<feature type="domain" description="N-acetyltransferase" evidence="1">
    <location>
        <begin position="1"/>
        <end position="138"/>
    </location>
</feature>
<dbReference type="InterPro" id="IPR000182">
    <property type="entry name" value="GNAT_dom"/>
</dbReference>
<dbReference type="EMBL" id="JAUJWV010000001">
    <property type="protein sequence ID" value="MDN7242426.1"/>
    <property type="molecule type" value="Genomic_DNA"/>
</dbReference>
<dbReference type="SUPFAM" id="SSF55729">
    <property type="entry name" value="Acyl-CoA N-acyltransferases (Nat)"/>
    <property type="match status" value="1"/>
</dbReference>
<organism evidence="2 3">
    <name type="scientific">Planococcus shixiaomingii</name>
    <dbReference type="NCBI Taxonomy" id="3058393"/>
    <lineage>
        <taxon>Bacteria</taxon>
        <taxon>Bacillati</taxon>
        <taxon>Bacillota</taxon>
        <taxon>Bacilli</taxon>
        <taxon>Bacillales</taxon>
        <taxon>Caryophanaceae</taxon>
        <taxon>Planococcus</taxon>
    </lineage>
</organism>
<dbReference type="Gene3D" id="3.40.630.30">
    <property type="match status" value="1"/>
</dbReference>
<name>A0ABT8N3H3_9BACL</name>
<sequence length="138" mass="15827">MHISEVRSAFEPEMMELLSFATSRAGEVYKTYINTTERKFYVCKTEQVIVGCIGIEFKSETSIEIKHIAVFPEHRGNQIGGKMIGFVCEKYRISYIFAETDQDAVVFYRKSGFGTKSLGEKYPGRERFLCHKSILKTS</sequence>
<reference evidence="2 3" key="1">
    <citation type="submission" date="2023-06" db="EMBL/GenBank/DDBJ databases">
        <title>Novel species in genus Planococcus.</title>
        <authorList>
            <person name="Ning S."/>
        </authorList>
    </citation>
    <scope>NUCLEOTIDE SEQUENCE [LARGE SCALE GENOMIC DNA]</scope>
    <source>
        <strain evidence="2 3">N028</strain>
    </source>
</reference>
<dbReference type="RefSeq" id="WP_301723922.1">
    <property type="nucleotide sequence ID" value="NZ_JAUJWV010000001.1"/>
</dbReference>
<dbReference type="InterPro" id="IPR016181">
    <property type="entry name" value="Acyl_CoA_acyltransferase"/>
</dbReference>
<dbReference type="PROSITE" id="PS51186">
    <property type="entry name" value="GNAT"/>
    <property type="match status" value="1"/>
</dbReference>
<dbReference type="Pfam" id="PF13508">
    <property type="entry name" value="Acetyltransf_7"/>
    <property type="match status" value="1"/>
</dbReference>
<evidence type="ECO:0000313" key="2">
    <source>
        <dbReference type="EMBL" id="MDN7242426.1"/>
    </source>
</evidence>
<dbReference type="Proteomes" id="UP001172055">
    <property type="component" value="Unassembled WGS sequence"/>
</dbReference>
<comment type="caution">
    <text evidence="2">The sequence shown here is derived from an EMBL/GenBank/DDBJ whole genome shotgun (WGS) entry which is preliminary data.</text>
</comment>
<evidence type="ECO:0000313" key="3">
    <source>
        <dbReference type="Proteomes" id="UP001172055"/>
    </source>
</evidence>
<evidence type="ECO:0000259" key="1">
    <source>
        <dbReference type="PROSITE" id="PS51186"/>
    </source>
</evidence>
<proteinExistence type="predicted"/>
<accession>A0ABT8N3H3</accession>
<keyword evidence="3" id="KW-1185">Reference proteome</keyword>
<protein>
    <submittedName>
        <fullName evidence="2">GNAT family N-acetyltransferase</fullName>
    </submittedName>
</protein>
<dbReference type="CDD" id="cd04301">
    <property type="entry name" value="NAT_SF"/>
    <property type="match status" value="1"/>
</dbReference>